<dbReference type="Gene3D" id="3.40.50.300">
    <property type="entry name" value="P-loop containing nucleotide triphosphate hydrolases"/>
    <property type="match status" value="1"/>
</dbReference>
<evidence type="ECO:0000313" key="2">
    <source>
        <dbReference type="EMBL" id="XCM36956.1"/>
    </source>
</evidence>
<gene>
    <name evidence="2" type="ORF">ABWT76_005756</name>
</gene>
<accession>A0AAU8JDY5</accession>
<dbReference type="Pfam" id="PF13175">
    <property type="entry name" value="AAA_15"/>
    <property type="match status" value="1"/>
</dbReference>
<dbReference type="SUPFAM" id="SSF52540">
    <property type="entry name" value="P-loop containing nucleoside triphosphate hydrolases"/>
    <property type="match status" value="1"/>
</dbReference>
<evidence type="ECO:0000259" key="1">
    <source>
        <dbReference type="Pfam" id="PF13175"/>
    </source>
</evidence>
<name>A0AAU8JDY5_9CYAN</name>
<proteinExistence type="predicted"/>
<reference evidence="2" key="1">
    <citation type="submission" date="2024-07" db="EMBL/GenBank/DDBJ databases">
        <authorList>
            <person name="Kim Y.J."/>
            <person name="Jeong J.Y."/>
        </authorList>
    </citation>
    <scope>NUCLEOTIDE SEQUENCE</scope>
    <source>
        <strain evidence="2">GIHE-MW2</strain>
    </source>
</reference>
<dbReference type="InterPro" id="IPR027417">
    <property type="entry name" value="P-loop_NTPase"/>
</dbReference>
<dbReference type="EMBL" id="CP159837">
    <property type="protein sequence ID" value="XCM36956.1"/>
    <property type="molecule type" value="Genomic_DNA"/>
</dbReference>
<sequence>MLKSLEIKNFRCFESFRLEQLGQVNLLVGSNNSGKTSIL</sequence>
<organism evidence="2">
    <name type="scientific">Planktothricoides raciborskii GIHE-MW2</name>
    <dbReference type="NCBI Taxonomy" id="2792601"/>
    <lineage>
        <taxon>Bacteria</taxon>
        <taxon>Bacillati</taxon>
        <taxon>Cyanobacteriota</taxon>
        <taxon>Cyanophyceae</taxon>
        <taxon>Oscillatoriophycideae</taxon>
        <taxon>Oscillatoriales</taxon>
        <taxon>Oscillatoriaceae</taxon>
        <taxon>Planktothricoides</taxon>
    </lineage>
</organism>
<dbReference type="AlphaFoldDB" id="A0AAU8JDY5"/>
<feature type="domain" description="Endonuclease GajA/Old nuclease/RecF-like AAA" evidence="1">
    <location>
        <begin position="1"/>
        <end position="39"/>
    </location>
</feature>
<dbReference type="RefSeq" id="WP_072160761.1">
    <property type="nucleotide sequence ID" value="NZ_CP159837.1"/>
</dbReference>
<dbReference type="InterPro" id="IPR041685">
    <property type="entry name" value="AAA_GajA/Old/RecF-like"/>
</dbReference>
<protein>
    <submittedName>
        <fullName evidence="2">AAA family ATPase</fullName>
    </submittedName>
</protein>